<protein>
    <submittedName>
        <fullName evidence="1">Uncharacterized protein</fullName>
    </submittedName>
</protein>
<organism evidence="1">
    <name type="scientific">Homalodisca liturata</name>
    <dbReference type="NCBI Taxonomy" id="320908"/>
    <lineage>
        <taxon>Eukaryota</taxon>
        <taxon>Metazoa</taxon>
        <taxon>Ecdysozoa</taxon>
        <taxon>Arthropoda</taxon>
        <taxon>Hexapoda</taxon>
        <taxon>Insecta</taxon>
        <taxon>Pterygota</taxon>
        <taxon>Neoptera</taxon>
        <taxon>Paraneoptera</taxon>
        <taxon>Hemiptera</taxon>
        <taxon>Auchenorrhyncha</taxon>
        <taxon>Membracoidea</taxon>
        <taxon>Cicadellidae</taxon>
        <taxon>Cicadellinae</taxon>
        <taxon>Proconiini</taxon>
        <taxon>Homalodisca</taxon>
    </lineage>
</organism>
<dbReference type="EMBL" id="GECU01002304">
    <property type="protein sequence ID" value="JAT05403.1"/>
    <property type="molecule type" value="Transcribed_RNA"/>
</dbReference>
<name>A0A1B6K1S4_9HEMI</name>
<reference evidence="1" key="1">
    <citation type="submission" date="2015-11" db="EMBL/GenBank/DDBJ databases">
        <title>De novo transcriptome assembly of four potential Pierce s Disease insect vectors from Arizona vineyards.</title>
        <authorList>
            <person name="Tassone E.E."/>
        </authorList>
    </citation>
    <scope>NUCLEOTIDE SEQUENCE</scope>
</reference>
<gene>
    <name evidence="1" type="ORF">g.1409</name>
</gene>
<accession>A0A1B6K1S4</accession>
<proteinExistence type="predicted"/>
<sequence>MKKPLTCEHNFSKPMIAITSVEFQVCHTGISDHTGQLFSLSLQSRKNVSITTARRHVNNNSLRNLRTILAEQTWEEILECENVEEVYNKFIMIVTLALNSACPLKKSRSKSHNPIKQIYNEEATYLRAQFLEANDSYNISGSLEDKQKANDLKKSYDLKLRALRKSASATYISESNNKCRAVWNVINSERQQKREPSTIMYLNIGRKKTSNPVKISNEFNSYFTSVAELTLEKIQAAKTNYVQSCDWQVHL</sequence>
<dbReference type="AlphaFoldDB" id="A0A1B6K1S4"/>
<evidence type="ECO:0000313" key="1">
    <source>
        <dbReference type="EMBL" id="JAT05403.1"/>
    </source>
</evidence>
<feature type="non-terminal residue" evidence="1">
    <location>
        <position position="251"/>
    </location>
</feature>